<feature type="domain" description="HTH merR-type" evidence="1">
    <location>
        <begin position="1"/>
        <end position="69"/>
    </location>
</feature>
<keyword evidence="2" id="KW-0808">Transferase</keyword>
<evidence type="ECO:0000313" key="2">
    <source>
        <dbReference type="EMBL" id="OAJ94987.1"/>
    </source>
</evidence>
<dbReference type="EMBL" id="LLEI02000021">
    <property type="protein sequence ID" value="OAJ94987.1"/>
    <property type="molecule type" value="Genomic_DNA"/>
</dbReference>
<dbReference type="Proteomes" id="UP000078406">
    <property type="component" value="Unassembled WGS sequence"/>
</dbReference>
<organism evidence="2 3">
    <name type="scientific">Vibrio bivalvicida</name>
    <dbReference type="NCBI Taxonomy" id="1276888"/>
    <lineage>
        <taxon>Bacteria</taxon>
        <taxon>Pseudomonadati</taxon>
        <taxon>Pseudomonadota</taxon>
        <taxon>Gammaproteobacteria</taxon>
        <taxon>Vibrionales</taxon>
        <taxon>Vibrionaceae</taxon>
        <taxon>Vibrio</taxon>
        <taxon>Vibrio oreintalis group</taxon>
    </lineage>
</organism>
<dbReference type="AlphaFoldDB" id="A0A177Y2F5"/>
<comment type="caution">
    <text evidence="2">The sequence shown here is derived from an EMBL/GenBank/DDBJ whole genome shotgun (WGS) entry which is preliminary data.</text>
</comment>
<dbReference type="PANTHER" id="PTHR44068">
    <property type="entry name" value="ZGC:194242"/>
    <property type="match status" value="1"/>
</dbReference>
<dbReference type="InterPro" id="IPR029063">
    <property type="entry name" value="SAM-dependent_MTases_sf"/>
</dbReference>
<dbReference type="InterPro" id="IPR000551">
    <property type="entry name" value="MerR-type_HTH_dom"/>
</dbReference>
<dbReference type="GO" id="GO:0008168">
    <property type="term" value="F:methyltransferase activity"/>
    <property type="evidence" value="ECO:0007669"/>
    <property type="project" value="UniProtKB-KW"/>
</dbReference>
<proteinExistence type="predicted"/>
<dbReference type="InterPro" id="IPR009061">
    <property type="entry name" value="DNA-bd_dom_put_sf"/>
</dbReference>
<evidence type="ECO:0000313" key="3">
    <source>
        <dbReference type="Proteomes" id="UP000078406"/>
    </source>
</evidence>
<dbReference type="Gene3D" id="1.10.1660.10">
    <property type="match status" value="1"/>
</dbReference>
<dbReference type="GO" id="GO:0032259">
    <property type="term" value="P:methylation"/>
    <property type="evidence" value="ECO:0007669"/>
    <property type="project" value="UniProtKB-KW"/>
</dbReference>
<dbReference type="CDD" id="cd02440">
    <property type="entry name" value="AdoMet_MTases"/>
    <property type="match status" value="1"/>
</dbReference>
<dbReference type="PRINTS" id="PR00040">
    <property type="entry name" value="HTHMERR"/>
</dbReference>
<reference evidence="2 3" key="1">
    <citation type="journal article" date="2016" name="Syst. Appl. Microbiol.">
        <title>Vibrio bivalvicida sp. nov., a novel larval pathogen for bivalve molluscs reared in a hatchery.</title>
        <authorList>
            <person name="Dubert J."/>
            <person name="Romalde J.L."/>
            <person name="Prado S."/>
            <person name="Barja J.L."/>
        </authorList>
    </citation>
    <scope>NUCLEOTIDE SEQUENCE [LARGE SCALE GENOMIC DNA]</scope>
    <source>
        <strain evidence="2 3">605</strain>
    </source>
</reference>
<dbReference type="InterPro" id="IPR041698">
    <property type="entry name" value="Methyltransf_25"/>
</dbReference>
<dbReference type="SMART" id="SM00422">
    <property type="entry name" value="HTH_MERR"/>
    <property type="match status" value="1"/>
</dbReference>
<accession>A0A177Y2F5</accession>
<dbReference type="RefSeq" id="WP_054961012.1">
    <property type="nucleotide sequence ID" value="NZ_LLEI02000021.1"/>
</dbReference>
<protein>
    <submittedName>
        <fullName evidence="2">Methyltransferase</fullName>
    </submittedName>
</protein>
<dbReference type="Pfam" id="PF13411">
    <property type="entry name" value="MerR_1"/>
    <property type="match status" value="1"/>
</dbReference>
<keyword evidence="2" id="KW-0489">Methyltransferase</keyword>
<gene>
    <name evidence="2" type="ORF">APB76_06800</name>
</gene>
<name>A0A177Y2F5_9VIBR</name>
<evidence type="ECO:0000259" key="1">
    <source>
        <dbReference type="PROSITE" id="PS50937"/>
    </source>
</evidence>
<dbReference type="Gene3D" id="3.40.50.150">
    <property type="entry name" value="Vaccinia Virus protein VP39"/>
    <property type="match status" value="1"/>
</dbReference>
<dbReference type="Pfam" id="PF13649">
    <property type="entry name" value="Methyltransf_25"/>
    <property type="match status" value="1"/>
</dbReference>
<sequence>MYKISKLAERAGISRTTLLYYEKLGIIKGTRQANGYRSYNDKDLQRLLLLQKLQAGGLTLKECQACLDAQINRDLLKDRLNQLDHEISQKQKSRELLAALLGESSLSEWHDTLDQLAPDAHLDWLIKQGFDEKQAMRLKWLSKDMNEHDRYMRDFDLVFSQLACWGPGSQQDTRSAIQKLHFTPKHVLEIGCGQGIATRTLLEHTQAHITAVDNEEYALENINQIMQQLGETKRVTTVCANMAKLPFESKQFDLIWCETSAYIMGVENAFKEWRHLLSEGGYLVLSDLVWSVDEPSSDALSFWHKEYPDMTTVEARIQQAKRAGYRLVDSFPVSNQAWDNYYQPLKDRVNELAQELAGSSALVDLNREISAYDNRNGEFNYQIFILKTG</sequence>
<dbReference type="PROSITE" id="PS50937">
    <property type="entry name" value="HTH_MERR_2"/>
    <property type="match status" value="1"/>
</dbReference>
<dbReference type="SUPFAM" id="SSF53335">
    <property type="entry name" value="S-adenosyl-L-methionine-dependent methyltransferases"/>
    <property type="match status" value="1"/>
</dbReference>
<dbReference type="SUPFAM" id="SSF46955">
    <property type="entry name" value="Putative DNA-binding domain"/>
    <property type="match status" value="1"/>
</dbReference>
<dbReference type="InterPro" id="IPR050447">
    <property type="entry name" value="Erg6_SMT_methyltransf"/>
</dbReference>
<dbReference type="PANTHER" id="PTHR44068:SF11">
    <property type="entry name" value="GERANYL DIPHOSPHATE 2-C-METHYLTRANSFERASE"/>
    <property type="match status" value="1"/>
</dbReference>
<dbReference type="GO" id="GO:0003677">
    <property type="term" value="F:DNA binding"/>
    <property type="evidence" value="ECO:0007669"/>
    <property type="project" value="InterPro"/>
</dbReference>
<dbReference type="GO" id="GO:0006355">
    <property type="term" value="P:regulation of DNA-templated transcription"/>
    <property type="evidence" value="ECO:0007669"/>
    <property type="project" value="InterPro"/>
</dbReference>